<dbReference type="SUPFAM" id="SSF51735">
    <property type="entry name" value="NAD(P)-binding Rossmann-fold domains"/>
    <property type="match status" value="1"/>
</dbReference>
<keyword evidence="3" id="KW-1185">Reference proteome</keyword>
<proteinExistence type="predicted"/>
<comment type="caution">
    <text evidence="2">The sequence shown here is derived from an EMBL/GenBank/DDBJ whole genome shotgun (WGS) entry which is preliminary data.</text>
</comment>
<accession>A0A0X3VLD6</accession>
<evidence type="ECO:0000313" key="3">
    <source>
        <dbReference type="Proteomes" id="UP000053923"/>
    </source>
</evidence>
<dbReference type="OrthoDB" id="319724at2"/>
<evidence type="ECO:0000256" key="1">
    <source>
        <dbReference type="SAM" id="MobiDB-lite"/>
    </source>
</evidence>
<organism evidence="2 3">
    <name type="scientific">Streptomyces regalis</name>
    <dbReference type="NCBI Taxonomy" id="68262"/>
    <lineage>
        <taxon>Bacteria</taxon>
        <taxon>Bacillati</taxon>
        <taxon>Actinomycetota</taxon>
        <taxon>Actinomycetes</taxon>
        <taxon>Kitasatosporales</taxon>
        <taxon>Streptomycetaceae</taxon>
        <taxon>Streptomyces</taxon>
    </lineage>
</organism>
<evidence type="ECO:0008006" key="4">
    <source>
        <dbReference type="Google" id="ProtNLM"/>
    </source>
</evidence>
<dbReference type="AlphaFoldDB" id="A0A0X3VLD6"/>
<sequence>MFVHLPVAPEGDRLAYAHNTVAAVREARPARVVFSTSGGIVSTDGDSSRGDSAENAVSVLVAGLADSAVSHTVIEPRFYLENLLLPHALAGVREEGVLRYPLPSGLRASWASHPDIADAATALLERTDVTGVVSPSGSTRRSAERTWPRRSAPGSDEQ</sequence>
<dbReference type="Gene3D" id="3.40.50.720">
    <property type="entry name" value="NAD(P)-binding Rossmann-like Domain"/>
    <property type="match status" value="1"/>
</dbReference>
<dbReference type="Proteomes" id="UP000053923">
    <property type="component" value="Unassembled WGS sequence"/>
</dbReference>
<dbReference type="InterPro" id="IPR036291">
    <property type="entry name" value="NAD(P)-bd_dom_sf"/>
</dbReference>
<name>A0A0X3VLD6_9ACTN</name>
<protein>
    <recommendedName>
        <fullName evidence="4">NAD(P)-binding domain-containing protein</fullName>
    </recommendedName>
</protein>
<dbReference type="RefSeq" id="WP_062698329.1">
    <property type="nucleotide sequence ID" value="NZ_LLZG01000013.1"/>
</dbReference>
<gene>
    <name evidence="2" type="ORF">ADL12_03480</name>
</gene>
<reference evidence="3" key="1">
    <citation type="submission" date="2015-10" db="EMBL/GenBank/DDBJ databases">
        <authorList>
            <person name="Ju K.-S."/>
            <person name="Doroghazi J.R."/>
            <person name="Metcalf W.W."/>
        </authorList>
    </citation>
    <scope>NUCLEOTIDE SEQUENCE [LARGE SCALE GENOMIC DNA]</scope>
    <source>
        <strain evidence="3">NRRL 3151</strain>
    </source>
</reference>
<dbReference type="EMBL" id="LLZG01000013">
    <property type="protein sequence ID" value="KUL45414.1"/>
    <property type="molecule type" value="Genomic_DNA"/>
</dbReference>
<feature type="region of interest" description="Disordered" evidence="1">
    <location>
        <begin position="130"/>
        <end position="158"/>
    </location>
</feature>
<evidence type="ECO:0000313" key="2">
    <source>
        <dbReference type="EMBL" id="KUL45414.1"/>
    </source>
</evidence>